<dbReference type="Proteomes" id="UP001144256">
    <property type="component" value="Unassembled WGS sequence"/>
</dbReference>
<dbReference type="InterPro" id="IPR013848">
    <property type="entry name" value="Methylthiotransferase_N"/>
</dbReference>
<dbReference type="InterPro" id="IPR038135">
    <property type="entry name" value="Methylthiotransferase_N_sf"/>
</dbReference>
<dbReference type="SUPFAM" id="SSF102114">
    <property type="entry name" value="Radical SAM enzymes"/>
    <property type="match status" value="1"/>
</dbReference>
<dbReference type="EC" id="2.8.4.5" evidence="3"/>
<comment type="function">
    <text evidence="2">Catalyzes the methylthiolation of N6-threonylcarbamoyladenosine (t(6)A), leading to the formation of 2-methylthio-N6-threonylcarbamoyladenosine (ms(2)t(6)A) at position 37 in tRNAs that read codons beginning with adenine.</text>
</comment>
<dbReference type="InterPro" id="IPR023404">
    <property type="entry name" value="rSAM_horseshoe"/>
</dbReference>
<comment type="similarity">
    <text evidence="14">Belongs to the methylthiotransferase family. MtaB subfamily.</text>
</comment>
<keyword evidence="19" id="KW-1185">Reference proteome</keyword>
<dbReference type="Gene3D" id="3.40.50.12160">
    <property type="entry name" value="Methylthiotransferase, N-terminal domain"/>
    <property type="match status" value="1"/>
</dbReference>
<keyword evidence="9" id="KW-0479">Metal-binding</keyword>
<dbReference type="FunFam" id="3.80.30.20:FF:000001">
    <property type="entry name" value="tRNA-2-methylthio-N(6)-dimethylallyladenosine synthase 2"/>
    <property type="match status" value="1"/>
</dbReference>
<dbReference type="InterPro" id="IPR058240">
    <property type="entry name" value="rSAM_sf"/>
</dbReference>
<evidence type="ECO:0000313" key="19">
    <source>
        <dbReference type="Proteomes" id="UP001144256"/>
    </source>
</evidence>
<dbReference type="InterPro" id="IPR034557">
    <property type="entry name" value="ThrcA_tRNA_MEthiotransferase"/>
</dbReference>
<keyword evidence="6" id="KW-0808">Transferase</keyword>
<feature type="domain" description="MTTase N-terminal" evidence="16">
    <location>
        <begin position="26"/>
        <end position="138"/>
    </location>
</feature>
<dbReference type="SFLD" id="SFLDG01082">
    <property type="entry name" value="B12-binding_domain_containing"/>
    <property type="match status" value="1"/>
</dbReference>
<dbReference type="PANTHER" id="PTHR11918:SF45">
    <property type="entry name" value="THREONYLCARBAMOYLADENOSINE TRNA METHYLTHIOTRANSFERASE"/>
    <property type="match status" value="1"/>
</dbReference>
<gene>
    <name evidence="18" type="ORF">SH1V18_36350</name>
</gene>
<evidence type="ECO:0000256" key="14">
    <source>
        <dbReference type="ARBA" id="ARBA00061574"/>
    </source>
</evidence>
<reference evidence="18" key="1">
    <citation type="submission" date="2022-06" db="EMBL/GenBank/DDBJ databases">
        <title>Vallitalea longa sp. nov., an anaerobic bacterium isolated from marine sediment.</title>
        <authorList>
            <person name="Hirano S."/>
            <person name="Terahara T."/>
            <person name="Mori K."/>
            <person name="Hamada M."/>
            <person name="Matsumoto R."/>
            <person name="Kobayashi T."/>
        </authorList>
    </citation>
    <scope>NUCLEOTIDE SEQUENCE</scope>
    <source>
        <strain evidence="18">SH18-1</strain>
    </source>
</reference>
<dbReference type="Pfam" id="PF04055">
    <property type="entry name" value="Radical_SAM"/>
    <property type="match status" value="1"/>
</dbReference>
<dbReference type="RefSeq" id="WP_281817920.1">
    <property type="nucleotide sequence ID" value="NZ_BRLB01000014.1"/>
</dbReference>
<evidence type="ECO:0000256" key="2">
    <source>
        <dbReference type="ARBA" id="ARBA00002399"/>
    </source>
</evidence>
<protein>
    <recommendedName>
        <fullName evidence="15">Threonylcarbamoyladenosine tRNA methylthiotransferase MtaB</fullName>
        <ecNumber evidence="3">2.8.4.5</ecNumber>
    </recommendedName>
    <alternativeName>
        <fullName evidence="12">tRNA-t(6)A37 methylthiotransferase</fullName>
    </alternativeName>
</protein>
<organism evidence="18 19">
    <name type="scientific">Vallitalea longa</name>
    <dbReference type="NCBI Taxonomy" id="2936439"/>
    <lineage>
        <taxon>Bacteria</taxon>
        <taxon>Bacillati</taxon>
        <taxon>Bacillota</taxon>
        <taxon>Clostridia</taxon>
        <taxon>Lachnospirales</taxon>
        <taxon>Vallitaleaceae</taxon>
        <taxon>Vallitalea</taxon>
    </lineage>
</organism>
<dbReference type="GO" id="GO:0035598">
    <property type="term" value="F:tRNA (N(6)-L-threonylcarbamoyladenosine(37)-C(2))-methylthiotransferase activity"/>
    <property type="evidence" value="ECO:0007669"/>
    <property type="project" value="UniProtKB-EC"/>
</dbReference>
<evidence type="ECO:0000259" key="17">
    <source>
        <dbReference type="PROSITE" id="PS51918"/>
    </source>
</evidence>
<dbReference type="InterPro" id="IPR006467">
    <property type="entry name" value="MiaB-like_bact"/>
</dbReference>
<dbReference type="SFLD" id="SFLDS00029">
    <property type="entry name" value="Radical_SAM"/>
    <property type="match status" value="1"/>
</dbReference>
<evidence type="ECO:0000256" key="3">
    <source>
        <dbReference type="ARBA" id="ARBA00013273"/>
    </source>
</evidence>
<evidence type="ECO:0000256" key="6">
    <source>
        <dbReference type="ARBA" id="ARBA00022679"/>
    </source>
</evidence>
<dbReference type="InterPro" id="IPR007197">
    <property type="entry name" value="rSAM"/>
</dbReference>
<evidence type="ECO:0000256" key="8">
    <source>
        <dbReference type="ARBA" id="ARBA00022694"/>
    </source>
</evidence>
<dbReference type="SFLD" id="SFLDG01061">
    <property type="entry name" value="methylthiotransferase"/>
    <property type="match status" value="1"/>
</dbReference>
<dbReference type="PANTHER" id="PTHR11918">
    <property type="entry name" value="RADICAL SAM PROTEINS"/>
    <property type="match status" value="1"/>
</dbReference>
<keyword evidence="5" id="KW-0963">Cytoplasm</keyword>
<dbReference type="Pfam" id="PF00919">
    <property type="entry name" value="UPF0004"/>
    <property type="match status" value="1"/>
</dbReference>
<keyword evidence="10" id="KW-0408">Iron</keyword>
<dbReference type="SFLD" id="SFLDF00295">
    <property type="entry name" value="threonylcarbamoyladenosine_tRN"/>
    <property type="match status" value="1"/>
</dbReference>
<evidence type="ECO:0000256" key="11">
    <source>
        <dbReference type="ARBA" id="ARBA00023014"/>
    </source>
</evidence>
<dbReference type="PROSITE" id="PS51918">
    <property type="entry name" value="RADICAL_SAM"/>
    <property type="match status" value="1"/>
</dbReference>
<keyword evidence="4" id="KW-0004">4Fe-4S</keyword>
<dbReference type="FunFam" id="3.40.50.12160:FF:000004">
    <property type="entry name" value="Threonylcarbamoyladenosine tRNA methylthiotransferase MtaB"/>
    <property type="match status" value="1"/>
</dbReference>
<dbReference type="AlphaFoldDB" id="A0A9W6DG19"/>
<dbReference type="PROSITE" id="PS51449">
    <property type="entry name" value="MTTASE_N"/>
    <property type="match status" value="1"/>
</dbReference>
<evidence type="ECO:0000259" key="16">
    <source>
        <dbReference type="PROSITE" id="PS51449"/>
    </source>
</evidence>
<evidence type="ECO:0000313" key="18">
    <source>
        <dbReference type="EMBL" id="GKX31155.1"/>
    </source>
</evidence>
<accession>A0A9W6DG19</accession>
<dbReference type="InterPro" id="IPR020612">
    <property type="entry name" value="Methylthiotransferase_CS"/>
</dbReference>
<dbReference type="CDD" id="cd01335">
    <property type="entry name" value="Radical_SAM"/>
    <property type="match status" value="1"/>
</dbReference>
<comment type="catalytic activity">
    <reaction evidence="13">
        <text>N(6)-L-threonylcarbamoyladenosine(37) in tRNA + (sulfur carrier)-SH + AH2 + 2 S-adenosyl-L-methionine = 2-methylsulfanyl-N(6)-L-threonylcarbamoyladenosine(37) in tRNA + (sulfur carrier)-H + 5'-deoxyadenosine + L-methionine + A + S-adenosyl-L-homocysteine + 2 H(+)</text>
        <dbReference type="Rhea" id="RHEA:37075"/>
        <dbReference type="Rhea" id="RHEA-COMP:10163"/>
        <dbReference type="Rhea" id="RHEA-COMP:11092"/>
        <dbReference type="Rhea" id="RHEA-COMP:14737"/>
        <dbReference type="Rhea" id="RHEA-COMP:14739"/>
        <dbReference type="ChEBI" id="CHEBI:13193"/>
        <dbReference type="ChEBI" id="CHEBI:15378"/>
        <dbReference type="ChEBI" id="CHEBI:17319"/>
        <dbReference type="ChEBI" id="CHEBI:17499"/>
        <dbReference type="ChEBI" id="CHEBI:29917"/>
        <dbReference type="ChEBI" id="CHEBI:57844"/>
        <dbReference type="ChEBI" id="CHEBI:57856"/>
        <dbReference type="ChEBI" id="CHEBI:59789"/>
        <dbReference type="ChEBI" id="CHEBI:64428"/>
        <dbReference type="ChEBI" id="CHEBI:74418"/>
        <dbReference type="ChEBI" id="CHEBI:74420"/>
        <dbReference type="EC" id="2.8.4.5"/>
    </reaction>
</comment>
<dbReference type="GO" id="GO:0046872">
    <property type="term" value="F:metal ion binding"/>
    <property type="evidence" value="ECO:0007669"/>
    <property type="project" value="UniProtKB-KW"/>
</dbReference>
<dbReference type="NCBIfam" id="TIGR01579">
    <property type="entry name" value="MiaB-like-C"/>
    <property type="match status" value="1"/>
</dbReference>
<comment type="caution">
    <text evidence="18">The sequence shown here is derived from an EMBL/GenBank/DDBJ whole genome shotgun (WGS) entry which is preliminary data.</text>
</comment>
<evidence type="ECO:0000256" key="1">
    <source>
        <dbReference type="ARBA" id="ARBA00001966"/>
    </source>
</evidence>
<proteinExistence type="inferred from homology"/>
<evidence type="ECO:0000256" key="5">
    <source>
        <dbReference type="ARBA" id="ARBA00022490"/>
    </source>
</evidence>
<feature type="domain" description="Radical SAM core" evidence="17">
    <location>
        <begin position="163"/>
        <end position="392"/>
    </location>
</feature>
<name>A0A9W6DG19_9FIRM</name>
<evidence type="ECO:0000256" key="4">
    <source>
        <dbReference type="ARBA" id="ARBA00022485"/>
    </source>
</evidence>
<evidence type="ECO:0000256" key="13">
    <source>
        <dbReference type="ARBA" id="ARBA00051661"/>
    </source>
</evidence>
<keyword evidence="11" id="KW-0411">Iron-sulfur</keyword>
<keyword evidence="7" id="KW-0949">S-adenosyl-L-methionine</keyword>
<evidence type="ECO:0000256" key="12">
    <source>
        <dbReference type="ARBA" id="ARBA00031213"/>
    </source>
</evidence>
<dbReference type="PROSITE" id="PS01278">
    <property type="entry name" value="MTTASE_RADICAL"/>
    <property type="match status" value="1"/>
</dbReference>
<sequence>MKDINIDKADLKLGNKEFYEKYGRNKTVSTHTLGCKVNQYETEAMEELFEKAGYEIVDFKDKADIYVVNTCTVTNVADKKSRQMLSKAEHTNENAIIVAVGCYAQIAKDKLENDKNIDLVIGSNNKNRIVELVEEYINEGNKINVVEDIGKTTRYENIFISKVNEKTRAYIKIQDGCNQFCSYCIIPYTRGRIRSREMSSVVDEVNTLARKGYHEIVLTGIHIASYGKDMANTSLIDLLIKLNTIKGILRIRLGSLEPNLITDEFVKQISALKKICPHFHLSLQSGCDETLKRMNRKYTTDQFFEKVNIIRKAYDNPSITTDIIVGFPGETDKEFNDTMDFVKKIGFSGIHVFKYSMRKGTPAAARKDQINPKIKTERSHILSSEEKRIRNDFLQKFINKDVVVLFEEETIIDGKKCYFGFTENYIKVKVINDNNIQNQQLKATIVKIENDYLVGSI</sequence>
<evidence type="ECO:0000256" key="10">
    <source>
        <dbReference type="ARBA" id="ARBA00023004"/>
    </source>
</evidence>
<evidence type="ECO:0000256" key="9">
    <source>
        <dbReference type="ARBA" id="ARBA00022723"/>
    </source>
</evidence>
<comment type="cofactor">
    <cofactor evidence="1">
        <name>[4Fe-4S] cluster</name>
        <dbReference type="ChEBI" id="CHEBI:49883"/>
    </cofactor>
</comment>
<evidence type="ECO:0000256" key="15">
    <source>
        <dbReference type="ARBA" id="ARBA00069898"/>
    </source>
</evidence>
<dbReference type="SMART" id="SM00729">
    <property type="entry name" value="Elp3"/>
    <property type="match status" value="1"/>
</dbReference>
<dbReference type="NCBIfam" id="TIGR00089">
    <property type="entry name" value="MiaB/RimO family radical SAM methylthiotransferase"/>
    <property type="match status" value="1"/>
</dbReference>
<keyword evidence="8" id="KW-0819">tRNA processing</keyword>
<evidence type="ECO:0000256" key="7">
    <source>
        <dbReference type="ARBA" id="ARBA00022691"/>
    </source>
</evidence>
<dbReference type="GO" id="GO:0051539">
    <property type="term" value="F:4 iron, 4 sulfur cluster binding"/>
    <property type="evidence" value="ECO:0007669"/>
    <property type="project" value="UniProtKB-KW"/>
</dbReference>
<dbReference type="InterPro" id="IPR006638">
    <property type="entry name" value="Elp3/MiaA/NifB-like_rSAM"/>
</dbReference>
<dbReference type="Gene3D" id="3.80.30.20">
    <property type="entry name" value="tm_1862 like domain"/>
    <property type="match status" value="1"/>
</dbReference>
<dbReference type="InterPro" id="IPR005839">
    <property type="entry name" value="Methylthiotransferase"/>
</dbReference>
<dbReference type="EMBL" id="BRLB01000014">
    <property type="protein sequence ID" value="GKX31155.1"/>
    <property type="molecule type" value="Genomic_DNA"/>
</dbReference>